<proteinExistence type="predicted"/>
<dbReference type="Gene3D" id="3.30.70.270">
    <property type="match status" value="1"/>
</dbReference>
<dbReference type="CDD" id="cd01948">
    <property type="entry name" value="EAL"/>
    <property type="match status" value="1"/>
</dbReference>
<sequence>MDSDQEAAGIDPLVLGELLTCAANNLWLGIILFGSDRKVIFCNRRYTEMYALAPAQVRAGTPIRNLIEHRLKLGLNVRGDAGAYVRARTEGAVTREQTVQQFADGRIIAYTIHPLPDGGGMATHEDITEREELSARLQERNFQFDIAINNMSHGLCFFDANHRLLVCNTHYVDMYGLPPDRVRPGTPLSEILDLRFEAGSVPAMTREEYARWRTGVATSAEPTDSIVEMRNGRTFKIRHRPMPDLGWVATHEDITEQRKAELRIAHMAHHDALTDLANRVLLGERLKQALEQDRMFAVHHIDLDKFKAVNDTLGHQAGDILLQDVSRRLRLLARDSDTIARMGGDEFVILQTPISGRSEADVLARDVVSRLSAPFGLDGHQAVASASIGIAIAPGDGSTPEQLLHNADLALYRAKSDGRGMYRFFEPAMDEEAQSRRALEQDLRSGLAAGEFELHYQPIVKTDGREITGFEALIRWRHPRRGLVAPNSFIPLAEEIGLIVPIGEWVIRQACATASRWPSHMHVAVNISAVQFRQAGLTEVIVGALAASGLDPQRLEIEITESVLLQDRNGTLATLHQLRALGIRIAMDDFGTGYSSLTYLQCFPFDKIKIDRSFVSGVGNDAGSLSIVRAVAAMARGLGMTTTAEGVETDEQRDRITAEGCTEMQGYLFSRPLPAAEIERRFLSAEAPVRPDRFAAA</sequence>
<reference evidence="3" key="1">
    <citation type="submission" date="2021-12" db="EMBL/GenBank/DDBJ databases">
        <title>Bradyrhizobium xenonodulans sp. nov.</title>
        <authorList>
            <person name="Claassens R."/>
            <person name="Venter S.N."/>
            <person name="Beukes C.W."/>
            <person name="Stepkowski T."/>
            <person name="Steenkamp E.T."/>
        </authorList>
    </citation>
    <scope>NUCLEOTIDE SEQUENCE</scope>
    <source>
        <strain evidence="3">14AB</strain>
    </source>
</reference>
<dbReference type="EMBL" id="CP089391">
    <property type="protein sequence ID" value="WBL78283.1"/>
    <property type="molecule type" value="Genomic_DNA"/>
</dbReference>
<evidence type="ECO:0000259" key="1">
    <source>
        <dbReference type="PROSITE" id="PS50883"/>
    </source>
</evidence>
<feature type="domain" description="EAL" evidence="1">
    <location>
        <begin position="436"/>
        <end position="686"/>
    </location>
</feature>
<dbReference type="PROSITE" id="PS50883">
    <property type="entry name" value="EAL"/>
    <property type="match status" value="1"/>
</dbReference>
<dbReference type="Pfam" id="PF12860">
    <property type="entry name" value="PAS_7"/>
    <property type="match status" value="2"/>
</dbReference>
<dbReference type="InterPro" id="IPR000160">
    <property type="entry name" value="GGDEF_dom"/>
</dbReference>
<dbReference type="SMART" id="SM00267">
    <property type="entry name" value="GGDEF"/>
    <property type="match status" value="1"/>
</dbReference>
<protein>
    <submittedName>
        <fullName evidence="3">EAL domain-containing protein</fullName>
    </submittedName>
</protein>
<dbReference type="InterPro" id="IPR035965">
    <property type="entry name" value="PAS-like_dom_sf"/>
</dbReference>
<dbReference type="NCBIfam" id="TIGR00254">
    <property type="entry name" value="GGDEF"/>
    <property type="match status" value="1"/>
</dbReference>
<dbReference type="SUPFAM" id="SSF141868">
    <property type="entry name" value="EAL domain-like"/>
    <property type="match status" value="1"/>
</dbReference>
<keyword evidence="4" id="KW-1185">Reference proteome</keyword>
<dbReference type="InterPro" id="IPR043128">
    <property type="entry name" value="Rev_trsase/Diguanyl_cyclase"/>
</dbReference>
<name>A0ABY7MIT7_9BRAD</name>
<evidence type="ECO:0000313" key="4">
    <source>
        <dbReference type="Proteomes" id="UP001179614"/>
    </source>
</evidence>
<dbReference type="SUPFAM" id="SSF55073">
    <property type="entry name" value="Nucleotide cyclase"/>
    <property type="match status" value="1"/>
</dbReference>
<dbReference type="CDD" id="cd01949">
    <property type="entry name" value="GGDEF"/>
    <property type="match status" value="1"/>
</dbReference>
<dbReference type="PANTHER" id="PTHR44757">
    <property type="entry name" value="DIGUANYLATE CYCLASE DGCP"/>
    <property type="match status" value="1"/>
</dbReference>
<dbReference type="PANTHER" id="PTHR44757:SF2">
    <property type="entry name" value="BIOFILM ARCHITECTURE MAINTENANCE PROTEIN MBAA"/>
    <property type="match status" value="1"/>
</dbReference>
<dbReference type="Gene3D" id="3.30.450.20">
    <property type="entry name" value="PAS domain"/>
    <property type="match status" value="2"/>
</dbReference>
<gene>
    <name evidence="3" type="ORF">I3J27_35995</name>
</gene>
<evidence type="ECO:0000259" key="2">
    <source>
        <dbReference type="PROSITE" id="PS50887"/>
    </source>
</evidence>
<dbReference type="PROSITE" id="PS50887">
    <property type="entry name" value="GGDEF"/>
    <property type="match status" value="1"/>
</dbReference>
<dbReference type="InterPro" id="IPR001633">
    <property type="entry name" value="EAL_dom"/>
</dbReference>
<dbReference type="SUPFAM" id="SSF55785">
    <property type="entry name" value="PYP-like sensor domain (PAS domain)"/>
    <property type="match status" value="2"/>
</dbReference>
<dbReference type="InterPro" id="IPR035919">
    <property type="entry name" value="EAL_sf"/>
</dbReference>
<accession>A0ABY7MIT7</accession>
<dbReference type="InterPro" id="IPR052155">
    <property type="entry name" value="Biofilm_reg_signaling"/>
</dbReference>
<evidence type="ECO:0000313" key="3">
    <source>
        <dbReference type="EMBL" id="WBL78283.1"/>
    </source>
</evidence>
<dbReference type="RefSeq" id="WP_270163555.1">
    <property type="nucleotide sequence ID" value="NZ_CP089391.1"/>
</dbReference>
<dbReference type="Proteomes" id="UP001179614">
    <property type="component" value="Chromosome"/>
</dbReference>
<organism evidence="3 4">
    <name type="scientific">Bradyrhizobium xenonodulans</name>
    <dbReference type="NCBI Taxonomy" id="2736875"/>
    <lineage>
        <taxon>Bacteria</taxon>
        <taxon>Pseudomonadati</taxon>
        <taxon>Pseudomonadota</taxon>
        <taxon>Alphaproteobacteria</taxon>
        <taxon>Hyphomicrobiales</taxon>
        <taxon>Nitrobacteraceae</taxon>
        <taxon>Bradyrhizobium</taxon>
    </lineage>
</organism>
<dbReference type="Pfam" id="PF00563">
    <property type="entry name" value="EAL"/>
    <property type="match status" value="1"/>
</dbReference>
<dbReference type="SMART" id="SM00052">
    <property type="entry name" value="EAL"/>
    <property type="match status" value="1"/>
</dbReference>
<feature type="domain" description="GGDEF" evidence="2">
    <location>
        <begin position="294"/>
        <end position="427"/>
    </location>
</feature>
<dbReference type="Pfam" id="PF00990">
    <property type="entry name" value="GGDEF"/>
    <property type="match status" value="1"/>
</dbReference>
<dbReference type="Gene3D" id="3.20.20.450">
    <property type="entry name" value="EAL domain"/>
    <property type="match status" value="1"/>
</dbReference>
<dbReference type="InterPro" id="IPR029787">
    <property type="entry name" value="Nucleotide_cyclase"/>
</dbReference>